<feature type="compositionally biased region" description="Polar residues" evidence="15">
    <location>
        <begin position="1200"/>
        <end position="1212"/>
    </location>
</feature>
<dbReference type="PROSITE" id="PS00108">
    <property type="entry name" value="PROTEIN_KINASE_ST"/>
    <property type="match status" value="1"/>
</dbReference>
<dbReference type="InterPro" id="IPR008271">
    <property type="entry name" value="Ser/Thr_kinase_AS"/>
</dbReference>
<evidence type="ECO:0000256" key="15">
    <source>
        <dbReference type="SAM" id="MobiDB-lite"/>
    </source>
</evidence>
<dbReference type="InterPro" id="IPR036678">
    <property type="entry name" value="MutS_con_dom_sf"/>
</dbReference>
<dbReference type="InterPro" id="IPR007696">
    <property type="entry name" value="DNA_mismatch_repair_MutS_core"/>
</dbReference>
<comment type="subcellular location">
    <subcellularLocation>
        <location evidence="1">Nucleus</location>
    </subcellularLocation>
</comment>
<dbReference type="GO" id="GO:0006312">
    <property type="term" value="P:mitotic recombination"/>
    <property type="evidence" value="ECO:0007669"/>
    <property type="project" value="TreeGrafter"/>
</dbReference>
<evidence type="ECO:0000256" key="10">
    <source>
        <dbReference type="ARBA" id="ARBA00025373"/>
    </source>
</evidence>
<evidence type="ECO:0000256" key="2">
    <source>
        <dbReference type="ARBA" id="ARBA00007094"/>
    </source>
</evidence>
<comment type="similarity">
    <text evidence="2">Belongs to the DNA mismatch repair MutS family. MSH3 subfamily.</text>
</comment>
<dbReference type="SUPFAM" id="SSF52540">
    <property type="entry name" value="P-loop containing nucleoside triphosphate hydrolases"/>
    <property type="match status" value="1"/>
</dbReference>
<dbReference type="SMART" id="SM00533">
    <property type="entry name" value="MUTSd"/>
    <property type="match status" value="1"/>
</dbReference>
<dbReference type="Gene3D" id="3.40.1170.10">
    <property type="entry name" value="DNA repair protein MutS, domain I"/>
    <property type="match status" value="1"/>
</dbReference>
<dbReference type="SUPFAM" id="SSF48334">
    <property type="entry name" value="DNA repair protein MutS, domain III"/>
    <property type="match status" value="1"/>
</dbReference>
<evidence type="ECO:0000256" key="8">
    <source>
        <dbReference type="ARBA" id="ARBA00023204"/>
    </source>
</evidence>
<evidence type="ECO:0000256" key="9">
    <source>
        <dbReference type="ARBA" id="ARBA00023242"/>
    </source>
</evidence>
<evidence type="ECO:0000259" key="16">
    <source>
        <dbReference type="PROSITE" id="PS50011"/>
    </source>
</evidence>
<dbReference type="Pfam" id="PF05192">
    <property type="entry name" value="MutS_III"/>
    <property type="match status" value="1"/>
</dbReference>
<dbReference type="GO" id="GO:0140664">
    <property type="term" value="F:ATP-dependent DNA damage sensor activity"/>
    <property type="evidence" value="ECO:0007669"/>
    <property type="project" value="InterPro"/>
</dbReference>
<feature type="region of interest" description="Disordered" evidence="15">
    <location>
        <begin position="1154"/>
        <end position="1212"/>
    </location>
</feature>
<keyword evidence="18" id="KW-1185">Reference proteome</keyword>
<feature type="region of interest" description="Disordered" evidence="15">
    <location>
        <begin position="147"/>
        <end position="214"/>
    </location>
</feature>
<evidence type="ECO:0000256" key="4">
    <source>
        <dbReference type="ARBA" id="ARBA00022741"/>
    </source>
</evidence>
<protein>
    <recommendedName>
        <fullName evidence="3 13">DNA mismatch repair protein MSH3</fullName>
    </recommendedName>
    <alternativeName>
        <fullName evidence="3 13">DNA mismatch repair protein MSH3</fullName>
    </alternativeName>
    <alternativeName>
        <fullName evidence="12">MutS protein homolog 3</fullName>
    </alternativeName>
</protein>
<evidence type="ECO:0000256" key="13">
    <source>
        <dbReference type="ARBA" id="ARBA00073774"/>
    </source>
</evidence>
<keyword evidence="5" id="KW-0227">DNA damage</keyword>
<dbReference type="PROSITE" id="PS50011">
    <property type="entry name" value="PROTEIN_KINASE_DOM"/>
    <property type="match status" value="1"/>
</dbReference>
<dbReference type="NCBIfam" id="NF003810">
    <property type="entry name" value="PRK05399.1"/>
    <property type="match status" value="1"/>
</dbReference>
<sequence>MPPKAASQPKLSSFFKRAPPPTSPSSYVSQAVPKTANSPHLISDDDDDDSNDRDNTHPDTPAPKRLKTFNGSSSSKDDSPRSRVQHWRFVPPTVSGGVDGSEEVPLPSSQRSVEENRRHTAFRHKLLGSNDPIKRWDDAYRRQEEIEAGGMPQEVGEDAGSTMPQDEDDTAGPEDHGNDTSGSLERFASASTAHHRGTTNGQTAASGRKASSSSVKYTPLEQQVVDLKKKHPDVLLFFEVGYKFIAYEEDAVAASKELNIACFPKNHLRQASIPVHRLHIHARRLVNSGFKVGVVRQTETRALKAASTNAYTPFTRELTELYTASTWVEDLDAEGSRGDNPVAQNSLVALVERLEGGNYGGDERVSIGLICVQAATGVVIFDQFADSSMRSELETRLAHLQPAELLLPPIGKLSKPTEKLLRHLTGHTSTSSHAGLTTANRVRTERTRDVMSYNDAFSQLSTFYEELATEEAKDDFPLLDAEELERELNDSAAKTVPAVTPRPKDDSEVGRALAFIMKMPHLAVISLATSLHHLQSFGLSSVFKVASSFISFQARSEMLLSTGTLYNLELFSTTEGTHKGSLFWLLDKCKTTFGKRLLRKWISRPLTDLQRLKERTDAVSEFVDGRQSVLRKVPELLVQQPDLEKGLARILYGRATPNELATVLLALNRISQQFDVTDAAEVGTSSTLLNESIAALPRIKDTIVKALSEVRLVAARKGEKEHMFVEDKYPQLQEGKDRVALVDSELSEHLLELRKLLKRPTLEFATVSGIECLVEVRVADAKKVPADWLRMSATKSMVRFHTPTIMQLLKAKNRHKELLAADAAKAYQSFLDELCEESTALRNAIAALGTLDALLSLAAVATLPGYVKPTYVEGEGMLSIKGLRHPMSEALRDDYVPNDIDLGRHSKGVILTGANMGGKSSTVRAIALCVVLGQIGSYVPASSAELTIHDAVLTRMGASDELAKGRSTFMVEAEEAAEIMRVSTSRSLVILDEMGRGTSTFDGQAIASSILTYLMTREVNRRPTTLFITHYTSLCDLADRLPGLRNMHMEFVEVNNQQGKRKDVVFLYKLKDGPAGSSFGIHCASLAGLPSDLLEIATQQAEQMQERTESRLRYKLLRLASSVLVSIFIDSAGEPALVKVKEAVSKLGVSGAYNDDVQGPSNGPQEPPPQAAASSTTYGSDPAAARRRYSQDVGKGTTRPAGSTRTRVVSQGTAEAGATRNYILGDCLGKGASGSVYRALNWATGETVAIKRISLANIPWSDLSSIMSEIELLKGLRHPNIVKYKGFEKTQDFLFIVLEYCENGSLQSICKRFGKFPEGLVSVYINQVLEGLQFLHTQGVVHRDIKGANILTNKDGSVKLADFGVATKSGVISGNVVAGSPYWMAPEVIDQCGATSASDIWSVGTTVLRYQQELRRWYLIS</sequence>
<comment type="subunit">
    <text evidence="11">Heterodimer consisting of MSH2-MSH3 (MutS beta). Forms a ternary complex with MutL alpha (MLH1-PMS1).</text>
</comment>
<dbReference type="InterPro" id="IPR016151">
    <property type="entry name" value="DNA_mismatch_repair_MutS_N"/>
</dbReference>
<dbReference type="InterPro" id="IPR036187">
    <property type="entry name" value="DNA_mismatch_repair_MutS_sf"/>
</dbReference>
<dbReference type="Pfam" id="PF00069">
    <property type="entry name" value="Pkinase"/>
    <property type="match status" value="1"/>
</dbReference>
<dbReference type="InterPro" id="IPR007860">
    <property type="entry name" value="DNA_mmatch_repair_MutS_con_dom"/>
</dbReference>
<keyword evidence="8" id="KW-0234">DNA repair</keyword>
<dbReference type="EMBL" id="KZ819331">
    <property type="protein sequence ID" value="PWN19606.1"/>
    <property type="molecule type" value="Genomic_DNA"/>
</dbReference>
<feature type="binding site" evidence="14">
    <location>
        <position position="1251"/>
    </location>
    <ligand>
        <name>ATP</name>
        <dbReference type="ChEBI" id="CHEBI:30616"/>
    </ligand>
</feature>
<dbReference type="GO" id="GO:0004672">
    <property type="term" value="F:protein kinase activity"/>
    <property type="evidence" value="ECO:0007669"/>
    <property type="project" value="InterPro"/>
</dbReference>
<keyword evidence="6 14" id="KW-0067">ATP-binding</keyword>
<feature type="region of interest" description="Disordered" evidence="15">
    <location>
        <begin position="1"/>
        <end position="132"/>
    </location>
</feature>
<dbReference type="STRING" id="1684307.A0A316U2R0"/>
<dbReference type="GeneID" id="37012932"/>
<proteinExistence type="inferred from homology"/>
<accession>A0A316U2R0</accession>
<dbReference type="PROSITE" id="PS00107">
    <property type="entry name" value="PROTEIN_KINASE_ATP"/>
    <property type="match status" value="1"/>
</dbReference>
<name>A0A316U2R0_9BASI</name>
<reference evidence="17 18" key="1">
    <citation type="journal article" date="2018" name="Mol. Biol. Evol.">
        <title>Broad Genomic Sampling Reveals a Smut Pathogenic Ancestry of the Fungal Clade Ustilaginomycotina.</title>
        <authorList>
            <person name="Kijpornyongpan T."/>
            <person name="Mondo S.J."/>
            <person name="Barry K."/>
            <person name="Sandor L."/>
            <person name="Lee J."/>
            <person name="Lipzen A."/>
            <person name="Pangilinan J."/>
            <person name="LaButti K."/>
            <person name="Hainaut M."/>
            <person name="Henrissat B."/>
            <person name="Grigoriev I.V."/>
            <person name="Spatafora J.W."/>
            <person name="Aime M.C."/>
        </authorList>
    </citation>
    <scope>NUCLEOTIDE SEQUENCE [LARGE SCALE GENOMIC DNA]</scope>
    <source>
        <strain evidence="17 18">MCA 4718</strain>
    </source>
</reference>
<dbReference type="Pfam" id="PF05190">
    <property type="entry name" value="MutS_IV"/>
    <property type="match status" value="1"/>
</dbReference>
<dbReference type="GO" id="GO:0030983">
    <property type="term" value="F:mismatched DNA binding"/>
    <property type="evidence" value="ECO:0007669"/>
    <property type="project" value="InterPro"/>
</dbReference>
<dbReference type="InterPro" id="IPR000432">
    <property type="entry name" value="DNA_mismatch_repair_MutS_C"/>
</dbReference>
<dbReference type="OrthoDB" id="121051at2759"/>
<gene>
    <name evidence="17" type="ORF">BCV69DRAFT_278291</name>
</gene>
<evidence type="ECO:0000313" key="18">
    <source>
        <dbReference type="Proteomes" id="UP000245942"/>
    </source>
</evidence>
<dbReference type="Gene3D" id="3.40.50.300">
    <property type="entry name" value="P-loop containing nucleotide triphosphate hydrolases"/>
    <property type="match status" value="1"/>
</dbReference>
<dbReference type="InterPro" id="IPR027417">
    <property type="entry name" value="P-loop_NTPase"/>
</dbReference>
<dbReference type="SMART" id="SM00534">
    <property type="entry name" value="MUTSac"/>
    <property type="match status" value="1"/>
</dbReference>
<comment type="function">
    <text evidence="10">Component of the post-replicative DNA mismatch repair system (MMR). Heterodimerizes with MSH2 to form MutS beta, which binds to DNA mismatches thereby initiating DNA repair. MSH3 provides substrate-binding and substrate specificity to the complex. When bound, the MutS beta heterodimer bends the DNA helix and shields approximately 20 base pairs. Acts mainly to repair insertion-deletion loops (IDLs) from 2 to 13 nucleotides in size, but can also repair base-base and single insertion-deletion mismatches that occur during replication. After mismatch binding, forms a ternary complex with the MutL alpha heterodimer, which is thought to be responsible for directing the downstream MMR events, including strand discrimination, excision, and resynthesis. ATP binding and hydrolysis play a pivotal role in mismatch repair functions.</text>
</comment>
<evidence type="ECO:0000256" key="11">
    <source>
        <dbReference type="ARBA" id="ARBA00025902"/>
    </source>
</evidence>
<keyword evidence="7" id="KW-0238">DNA-binding</keyword>
<dbReference type="InterPro" id="IPR017441">
    <property type="entry name" value="Protein_kinase_ATP_BS"/>
</dbReference>
<evidence type="ECO:0000313" key="17">
    <source>
        <dbReference type="EMBL" id="PWN19606.1"/>
    </source>
</evidence>
<organism evidence="17 18">
    <name type="scientific">Pseudomicrostroma glucosiphilum</name>
    <dbReference type="NCBI Taxonomy" id="1684307"/>
    <lineage>
        <taxon>Eukaryota</taxon>
        <taxon>Fungi</taxon>
        <taxon>Dikarya</taxon>
        <taxon>Basidiomycota</taxon>
        <taxon>Ustilaginomycotina</taxon>
        <taxon>Exobasidiomycetes</taxon>
        <taxon>Microstromatales</taxon>
        <taxon>Microstromatales incertae sedis</taxon>
        <taxon>Pseudomicrostroma</taxon>
    </lineage>
</organism>
<dbReference type="Pfam" id="PF01624">
    <property type="entry name" value="MutS_I"/>
    <property type="match status" value="1"/>
</dbReference>
<evidence type="ECO:0000256" key="6">
    <source>
        <dbReference type="ARBA" id="ARBA00022840"/>
    </source>
</evidence>
<dbReference type="Pfam" id="PF05188">
    <property type="entry name" value="MutS_II"/>
    <property type="match status" value="1"/>
</dbReference>
<evidence type="ECO:0000256" key="14">
    <source>
        <dbReference type="PROSITE-ProRule" id="PRU10141"/>
    </source>
</evidence>
<dbReference type="FunFam" id="1.10.1420.10:FF:000004">
    <property type="entry name" value="DNA mismatch repair protein Msh3"/>
    <property type="match status" value="1"/>
</dbReference>
<evidence type="ECO:0000256" key="7">
    <source>
        <dbReference type="ARBA" id="ARBA00023125"/>
    </source>
</evidence>
<dbReference type="Gene3D" id="1.10.1420.10">
    <property type="match status" value="2"/>
</dbReference>
<dbReference type="Pfam" id="PF00488">
    <property type="entry name" value="MutS_V"/>
    <property type="match status" value="1"/>
</dbReference>
<dbReference type="SMART" id="SM00220">
    <property type="entry name" value="S_TKc"/>
    <property type="match status" value="1"/>
</dbReference>
<dbReference type="InterPro" id="IPR000719">
    <property type="entry name" value="Prot_kinase_dom"/>
</dbReference>
<evidence type="ECO:0000256" key="12">
    <source>
        <dbReference type="ARBA" id="ARBA00029792"/>
    </source>
</evidence>
<dbReference type="Gene3D" id="3.30.420.110">
    <property type="entry name" value="MutS, connector domain"/>
    <property type="match status" value="1"/>
</dbReference>
<dbReference type="InterPro" id="IPR007861">
    <property type="entry name" value="DNA_mismatch_repair_MutS_clamp"/>
</dbReference>
<dbReference type="InterPro" id="IPR007695">
    <property type="entry name" value="DNA_mismatch_repair_MutS-lik_N"/>
</dbReference>
<dbReference type="PANTHER" id="PTHR11361">
    <property type="entry name" value="DNA MISMATCH REPAIR PROTEIN MUTS FAMILY MEMBER"/>
    <property type="match status" value="1"/>
</dbReference>
<dbReference type="SUPFAM" id="SSF56112">
    <property type="entry name" value="Protein kinase-like (PK-like)"/>
    <property type="match status" value="1"/>
</dbReference>
<dbReference type="GO" id="GO:0005634">
    <property type="term" value="C:nucleus"/>
    <property type="evidence" value="ECO:0007669"/>
    <property type="project" value="UniProtKB-SubCell"/>
</dbReference>
<dbReference type="Gene3D" id="1.10.510.10">
    <property type="entry name" value="Transferase(Phosphotransferase) domain 1"/>
    <property type="match status" value="1"/>
</dbReference>
<dbReference type="InterPro" id="IPR011009">
    <property type="entry name" value="Kinase-like_dom_sf"/>
</dbReference>
<dbReference type="RefSeq" id="XP_025346766.1">
    <property type="nucleotide sequence ID" value="XM_025491198.1"/>
</dbReference>
<dbReference type="Proteomes" id="UP000245942">
    <property type="component" value="Unassembled WGS sequence"/>
</dbReference>
<keyword evidence="4 14" id="KW-0547">Nucleotide-binding</keyword>
<dbReference type="InterPro" id="IPR045076">
    <property type="entry name" value="MutS"/>
</dbReference>
<evidence type="ECO:0000256" key="5">
    <source>
        <dbReference type="ARBA" id="ARBA00022763"/>
    </source>
</evidence>
<dbReference type="PROSITE" id="PS00486">
    <property type="entry name" value="DNA_MISMATCH_REPAIR_2"/>
    <property type="match status" value="1"/>
</dbReference>
<dbReference type="FunFam" id="3.40.1170.10:FF:000004">
    <property type="entry name" value="DNA mismatch repair protein"/>
    <property type="match status" value="1"/>
</dbReference>
<dbReference type="GO" id="GO:0006298">
    <property type="term" value="P:mismatch repair"/>
    <property type="evidence" value="ECO:0007669"/>
    <property type="project" value="InterPro"/>
</dbReference>
<dbReference type="SUPFAM" id="SSF55271">
    <property type="entry name" value="DNA repair protein MutS, domain I"/>
    <property type="match status" value="1"/>
</dbReference>
<evidence type="ECO:0000256" key="1">
    <source>
        <dbReference type="ARBA" id="ARBA00004123"/>
    </source>
</evidence>
<feature type="compositionally biased region" description="Polar residues" evidence="15">
    <location>
        <begin position="198"/>
        <end position="214"/>
    </location>
</feature>
<dbReference type="PANTHER" id="PTHR11361:SF122">
    <property type="entry name" value="DNA MISMATCH REPAIR PROTEIN MSH3"/>
    <property type="match status" value="1"/>
</dbReference>
<keyword evidence="9" id="KW-0539">Nucleus</keyword>
<dbReference type="GO" id="GO:0005524">
    <property type="term" value="F:ATP binding"/>
    <property type="evidence" value="ECO:0007669"/>
    <property type="project" value="UniProtKB-UniRule"/>
</dbReference>
<feature type="domain" description="Protein kinase" evidence="16">
    <location>
        <begin position="1222"/>
        <end position="1421"/>
    </location>
</feature>
<evidence type="ECO:0000256" key="3">
    <source>
        <dbReference type="ARBA" id="ARBA00022151"/>
    </source>
</evidence>